<accession>A0A0S2M267</accession>
<evidence type="ECO:0000313" key="1">
    <source>
        <dbReference type="EMBL" id="ALO67742.1"/>
    </source>
</evidence>
<dbReference type="AlphaFoldDB" id="A0A0S2M267"/>
<reference evidence="1 2" key="2">
    <citation type="journal article" date="2016" name="J. Biotechnol.">
        <title>Complete genome sequence of Arthrobacter alpinus ERGS4:06, a yellow pigmented bacterium tolerant to cold and radiations isolated from Sikkim Himalaya.</title>
        <authorList>
            <person name="Kumar R."/>
            <person name="Singh D."/>
            <person name="Swarnkar M.K."/>
            <person name="Singh A.K."/>
            <person name="Kumar S."/>
        </authorList>
    </citation>
    <scope>NUCLEOTIDE SEQUENCE [LARGE SCALE GENOMIC DNA]</scope>
    <source>
        <strain evidence="1 2">ERGS4:06</strain>
    </source>
</reference>
<sequence>MTRTEFYILHVLVNSGKQVRTKSDLMRRLHGDEYDGGTLISDADEGSPEVRFGSLGAVGPFLEA</sequence>
<proteinExistence type="predicted"/>
<dbReference type="Proteomes" id="UP000059574">
    <property type="component" value="Chromosome"/>
</dbReference>
<organism evidence="1 2">
    <name type="scientific">Arthrobacter alpinus</name>
    <dbReference type="NCBI Taxonomy" id="656366"/>
    <lineage>
        <taxon>Bacteria</taxon>
        <taxon>Bacillati</taxon>
        <taxon>Actinomycetota</taxon>
        <taxon>Actinomycetes</taxon>
        <taxon>Micrococcales</taxon>
        <taxon>Micrococcaceae</taxon>
        <taxon>Arthrobacter</taxon>
    </lineage>
</organism>
<name>A0A0S2M267_9MICC</name>
<reference evidence="2" key="1">
    <citation type="submission" date="2015-11" db="EMBL/GenBank/DDBJ databases">
        <authorList>
            <person name="Kumar R."/>
            <person name="Singh D."/>
            <person name="Swarnkar M.K."/>
            <person name="Singh A.K."/>
            <person name="Kumar S."/>
        </authorList>
    </citation>
    <scope>NUCLEOTIDE SEQUENCE [LARGE SCALE GENOMIC DNA]</scope>
    <source>
        <strain evidence="2">ERGS4:06</strain>
    </source>
</reference>
<evidence type="ECO:0000313" key="2">
    <source>
        <dbReference type="Proteomes" id="UP000059574"/>
    </source>
</evidence>
<gene>
    <name evidence="1" type="ORF">AS189_16235</name>
</gene>
<protein>
    <recommendedName>
        <fullName evidence="3">OmpR/PhoB-type domain-containing protein</fullName>
    </recommendedName>
</protein>
<dbReference type="EMBL" id="CP013200">
    <property type="protein sequence ID" value="ALO67742.1"/>
    <property type="molecule type" value="Genomic_DNA"/>
</dbReference>
<evidence type="ECO:0008006" key="3">
    <source>
        <dbReference type="Google" id="ProtNLM"/>
    </source>
</evidence>